<sequence>MNKVEQYLLGLGNTKTSKAYKWYLVKYFNVIGKSPNDYIDENKDIKEYQEDVRTFMSFQKRNKIPPRTQVARLTAIRGLFERYDIELKSYFWKRIRKGIGRISTRTIDTI</sequence>
<proteinExistence type="predicted"/>
<name>X1K4T1_9ZZZZ</name>
<accession>X1K4T1</accession>
<dbReference type="Gene3D" id="1.10.150.130">
    <property type="match status" value="1"/>
</dbReference>
<protein>
    <recommendedName>
        <fullName evidence="3">Core-binding (CB) domain-containing protein</fullName>
    </recommendedName>
</protein>
<evidence type="ECO:0000256" key="1">
    <source>
        <dbReference type="ARBA" id="ARBA00023125"/>
    </source>
</evidence>
<reference evidence="2" key="1">
    <citation type="journal article" date="2014" name="Front. Microbiol.">
        <title>High frequency of phylogenetically diverse reductive dehalogenase-homologous genes in deep subseafloor sedimentary metagenomes.</title>
        <authorList>
            <person name="Kawai M."/>
            <person name="Futagami T."/>
            <person name="Toyoda A."/>
            <person name="Takaki Y."/>
            <person name="Nishi S."/>
            <person name="Hori S."/>
            <person name="Arai W."/>
            <person name="Tsubouchi T."/>
            <person name="Morono Y."/>
            <person name="Uchiyama I."/>
            <person name="Ito T."/>
            <person name="Fujiyama A."/>
            <person name="Inagaki F."/>
            <person name="Takami H."/>
        </authorList>
    </citation>
    <scope>NUCLEOTIDE SEQUENCE</scope>
    <source>
        <strain evidence="2">Expedition CK06-06</strain>
    </source>
</reference>
<dbReference type="GO" id="GO:0003677">
    <property type="term" value="F:DNA binding"/>
    <property type="evidence" value="ECO:0007669"/>
    <property type="project" value="UniProtKB-KW"/>
</dbReference>
<evidence type="ECO:0008006" key="3">
    <source>
        <dbReference type="Google" id="ProtNLM"/>
    </source>
</evidence>
<keyword evidence="1" id="KW-0238">DNA-binding</keyword>
<dbReference type="AlphaFoldDB" id="X1K4T1"/>
<feature type="non-terminal residue" evidence="2">
    <location>
        <position position="110"/>
    </location>
</feature>
<comment type="caution">
    <text evidence="2">The sequence shown here is derived from an EMBL/GenBank/DDBJ whole genome shotgun (WGS) entry which is preliminary data.</text>
</comment>
<dbReference type="InterPro" id="IPR010998">
    <property type="entry name" value="Integrase_recombinase_N"/>
</dbReference>
<organism evidence="2">
    <name type="scientific">marine sediment metagenome</name>
    <dbReference type="NCBI Taxonomy" id="412755"/>
    <lineage>
        <taxon>unclassified sequences</taxon>
        <taxon>metagenomes</taxon>
        <taxon>ecological metagenomes</taxon>
    </lineage>
</organism>
<evidence type="ECO:0000313" key="2">
    <source>
        <dbReference type="EMBL" id="GAH77063.1"/>
    </source>
</evidence>
<gene>
    <name evidence="2" type="ORF">S03H2_67617</name>
</gene>
<dbReference type="EMBL" id="BARU01044307">
    <property type="protein sequence ID" value="GAH77063.1"/>
    <property type="molecule type" value="Genomic_DNA"/>
</dbReference>